<name>A0A5C4U6Q0_9CORY</name>
<dbReference type="Proteomes" id="UP000312032">
    <property type="component" value="Unassembled WGS sequence"/>
</dbReference>
<sequence>MISWILLVIALVALTVLGTYFFGHLLGRGEVVRPIDDHVDHRARNVAAVLDRRLDDLQFELVPRGYRPDQVDAVIDALTMELARAKAGKDYYGAS</sequence>
<reference evidence="1 2" key="1">
    <citation type="submission" date="2019-06" db="EMBL/GenBank/DDBJ databases">
        <authorList>
            <person name="Li J."/>
        </authorList>
    </citation>
    <scope>NUCLEOTIDE SEQUENCE [LARGE SCALE GENOMIC DNA]</scope>
    <source>
        <strain evidence="1 2">LMG 28165</strain>
    </source>
</reference>
<proteinExistence type="predicted"/>
<evidence type="ECO:0008006" key="3">
    <source>
        <dbReference type="Google" id="ProtNLM"/>
    </source>
</evidence>
<comment type="caution">
    <text evidence="1">The sequence shown here is derived from an EMBL/GenBank/DDBJ whole genome shotgun (WGS) entry which is preliminary data.</text>
</comment>
<organism evidence="1 2">
    <name type="scientific">Corynebacterium tapiri</name>
    <dbReference type="NCBI Taxonomy" id="1448266"/>
    <lineage>
        <taxon>Bacteria</taxon>
        <taxon>Bacillati</taxon>
        <taxon>Actinomycetota</taxon>
        <taxon>Actinomycetes</taxon>
        <taxon>Mycobacteriales</taxon>
        <taxon>Corynebacteriaceae</taxon>
        <taxon>Corynebacterium</taxon>
    </lineage>
</organism>
<keyword evidence="2" id="KW-1185">Reference proteome</keyword>
<accession>A0A5C4U6Q0</accession>
<evidence type="ECO:0000313" key="2">
    <source>
        <dbReference type="Proteomes" id="UP000312032"/>
    </source>
</evidence>
<gene>
    <name evidence="1" type="ORF">FHE74_01085</name>
</gene>
<dbReference type="EMBL" id="VDHJ01000001">
    <property type="protein sequence ID" value="TNM00566.1"/>
    <property type="molecule type" value="Genomic_DNA"/>
</dbReference>
<dbReference type="OrthoDB" id="3404379at2"/>
<evidence type="ECO:0000313" key="1">
    <source>
        <dbReference type="EMBL" id="TNM00566.1"/>
    </source>
</evidence>
<protein>
    <recommendedName>
        <fullName evidence="3">DivIVA domain-containing protein</fullName>
    </recommendedName>
</protein>
<dbReference type="AlphaFoldDB" id="A0A5C4U6Q0"/>